<dbReference type="NCBIfam" id="TIGR01727">
    <property type="entry name" value="oligo_HPY"/>
    <property type="match status" value="1"/>
</dbReference>
<dbReference type="PANTHER" id="PTHR43297:SF14">
    <property type="entry name" value="ATPASE AAA-TYPE CORE DOMAIN-CONTAINING PROTEIN"/>
    <property type="match status" value="1"/>
</dbReference>
<evidence type="ECO:0000256" key="5">
    <source>
        <dbReference type="ARBA" id="ARBA00022519"/>
    </source>
</evidence>
<evidence type="ECO:0000313" key="12">
    <source>
        <dbReference type="Proteomes" id="UP000049855"/>
    </source>
</evidence>
<dbReference type="FunFam" id="3.40.50.300:FF:000016">
    <property type="entry name" value="Oligopeptide ABC transporter ATP-binding component"/>
    <property type="match status" value="1"/>
</dbReference>
<dbReference type="PROSITE" id="PS50893">
    <property type="entry name" value="ABC_TRANSPORTER_2"/>
    <property type="match status" value="1"/>
</dbReference>
<evidence type="ECO:0000256" key="8">
    <source>
        <dbReference type="ARBA" id="ARBA00022967"/>
    </source>
</evidence>
<evidence type="ECO:0000256" key="1">
    <source>
        <dbReference type="ARBA" id="ARBA00004202"/>
    </source>
</evidence>
<keyword evidence="7 11" id="KW-0067">ATP-binding</keyword>
<evidence type="ECO:0000256" key="2">
    <source>
        <dbReference type="ARBA" id="ARBA00005417"/>
    </source>
</evidence>
<dbReference type="GO" id="GO:0005886">
    <property type="term" value="C:plasma membrane"/>
    <property type="evidence" value="ECO:0007669"/>
    <property type="project" value="UniProtKB-SubCell"/>
</dbReference>
<evidence type="ECO:0000256" key="9">
    <source>
        <dbReference type="ARBA" id="ARBA00023136"/>
    </source>
</evidence>
<dbReference type="Pfam" id="PF00005">
    <property type="entry name" value="ABC_tran"/>
    <property type="match status" value="1"/>
</dbReference>
<keyword evidence="3" id="KW-0813">Transport</keyword>
<dbReference type="EMBL" id="CTRP01000008">
    <property type="protein sequence ID" value="CQR72076.1"/>
    <property type="molecule type" value="Genomic_DNA"/>
</dbReference>
<keyword evidence="9" id="KW-0472">Membrane</keyword>
<comment type="subcellular location">
    <subcellularLocation>
        <location evidence="1">Cell membrane</location>
        <topology evidence="1">Peripheral membrane protein</topology>
    </subcellularLocation>
</comment>
<evidence type="ECO:0000313" key="11">
    <source>
        <dbReference type="EMBL" id="CQR72076.1"/>
    </source>
</evidence>
<keyword evidence="6" id="KW-0547">Nucleotide-binding</keyword>
<dbReference type="Proteomes" id="UP000049855">
    <property type="component" value="Unassembled WGS sequence"/>
</dbReference>
<reference evidence="12" key="1">
    <citation type="submission" date="2015-03" db="EMBL/GenBank/DDBJ databases">
        <authorList>
            <person name="Nijsse Bart"/>
        </authorList>
    </citation>
    <scope>NUCLEOTIDE SEQUENCE [LARGE SCALE GENOMIC DNA]</scope>
</reference>
<dbReference type="GO" id="GO:0016887">
    <property type="term" value="F:ATP hydrolysis activity"/>
    <property type="evidence" value="ECO:0007669"/>
    <property type="project" value="InterPro"/>
</dbReference>
<evidence type="ECO:0000259" key="10">
    <source>
        <dbReference type="PROSITE" id="PS50893"/>
    </source>
</evidence>
<keyword evidence="12" id="KW-1185">Reference proteome</keyword>
<dbReference type="Gene3D" id="3.40.50.300">
    <property type="entry name" value="P-loop containing nucleotide triphosphate hydrolases"/>
    <property type="match status" value="1"/>
</dbReference>
<protein>
    <submittedName>
        <fullName evidence="11">Oligopeptide transport ATP-binding protein OppD (TC 3.A.1.5.1)</fullName>
    </submittedName>
</protein>
<evidence type="ECO:0000256" key="3">
    <source>
        <dbReference type="ARBA" id="ARBA00022448"/>
    </source>
</evidence>
<dbReference type="AlphaFoldDB" id="A0A0U1KXH7"/>
<dbReference type="RefSeq" id="WP_021167708.1">
    <property type="nucleotide sequence ID" value="NZ_CTRP01000008.1"/>
</dbReference>
<dbReference type="InterPro" id="IPR013563">
    <property type="entry name" value="Oligopep_ABC_C"/>
</dbReference>
<evidence type="ECO:0000256" key="7">
    <source>
        <dbReference type="ARBA" id="ARBA00022840"/>
    </source>
</evidence>
<dbReference type="InterPro" id="IPR003439">
    <property type="entry name" value="ABC_transporter-like_ATP-bd"/>
</dbReference>
<feature type="domain" description="ABC transporter" evidence="10">
    <location>
        <begin position="6"/>
        <end position="257"/>
    </location>
</feature>
<organism evidence="11 12">
    <name type="scientific">Sporomusa ovata</name>
    <dbReference type="NCBI Taxonomy" id="2378"/>
    <lineage>
        <taxon>Bacteria</taxon>
        <taxon>Bacillati</taxon>
        <taxon>Bacillota</taxon>
        <taxon>Negativicutes</taxon>
        <taxon>Selenomonadales</taxon>
        <taxon>Sporomusaceae</taxon>
        <taxon>Sporomusa</taxon>
    </lineage>
</organism>
<comment type="similarity">
    <text evidence="2">Belongs to the ABC transporter superfamily.</text>
</comment>
<keyword evidence="8" id="KW-1278">Translocase</keyword>
<dbReference type="GO" id="GO:0015833">
    <property type="term" value="P:peptide transport"/>
    <property type="evidence" value="ECO:0007669"/>
    <property type="project" value="InterPro"/>
</dbReference>
<evidence type="ECO:0000256" key="6">
    <source>
        <dbReference type="ARBA" id="ARBA00022741"/>
    </source>
</evidence>
<dbReference type="SUPFAM" id="SSF52540">
    <property type="entry name" value="P-loop containing nucleoside triphosphate hydrolases"/>
    <property type="match status" value="1"/>
</dbReference>
<accession>A0A0U1KXH7</accession>
<proteinExistence type="inferred from homology"/>
<gene>
    <name evidence="11" type="ORF">SpAn4DRAFT_4765</name>
</gene>
<dbReference type="CDD" id="cd03257">
    <property type="entry name" value="ABC_NikE_OppD_transporters"/>
    <property type="match status" value="1"/>
</dbReference>
<dbReference type="SMART" id="SM00382">
    <property type="entry name" value="AAA"/>
    <property type="match status" value="1"/>
</dbReference>
<dbReference type="InterPro" id="IPR050388">
    <property type="entry name" value="ABC_Ni/Peptide_Import"/>
</dbReference>
<dbReference type="InterPro" id="IPR003593">
    <property type="entry name" value="AAA+_ATPase"/>
</dbReference>
<dbReference type="GO" id="GO:0005524">
    <property type="term" value="F:ATP binding"/>
    <property type="evidence" value="ECO:0007669"/>
    <property type="project" value="UniProtKB-KW"/>
</dbReference>
<dbReference type="InterPro" id="IPR027417">
    <property type="entry name" value="P-loop_NTPase"/>
</dbReference>
<evidence type="ECO:0000256" key="4">
    <source>
        <dbReference type="ARBA" id="ARBA00022475"/>
    </source>
</evidence>
<name>A0A0U1KXH7_9FIRM</name>
<dbReference type="Pfam" id="PF08352">
    <property type="entry name" value="oligo_HPY"/>
    <property type="match status" value="1"/>
</dbReference>
<dbReference type="PANTHER" id="PTHR43297">
    <property type="entry name" value="OLIGOPEPTIDE TRANSPORT ATP-BINDING PROTEIN APPD"/>
    <property type="match status" value="1"/>
</dbReference>
<keyword evidence="4" id="KW-1003">Cell membrane</keyword>
<keyword evidence="5" id="KW-0997">Cell inner membrane</keyword>
<sequence length="326" mass="35764">MKQTILSLENVTVELLSGGEIRQVLQNISFDVFPGEILGLVGESGSGKSVTAAAIMQLLPGGSKAIAGGKILFKGQDLVNKTPAQMQAIRGNEMAMIFQEPMTSLNPVFTIGTQFVDIIRTHKAVTKHEAIQQALNMLKAVHIPDSERIFQSYPYELSGGMRQRVMIAMAQSCSPSLLIADEPTTALDVTIQAQILRLLRTTVQNSQSSVIFISHDLGVISQLCQRVAVMYAGEIVECGRVETILQDPKHPYTKALLHSIPDFSTKGRTLTSIPGTVPDVRAIVNGCRFHPRCAERQEVCSKQKPASITLPENHRINCWQASKERY</sequence>